<keyword evidence="1" id="KW-1133">Transmembrane helix</keyword>
<comment type="caution">
    <text evidence="2">The sequence shown here is derived from an EMBL/GenBank/DDBJ whole genome shotgun (WGS) entry which is preliminary data.</text>
</comment>
<keyword evidence="1" id="KW-0472">Membrane</keyword>
<dbReference type="AlphaFoldDB" id="A0AAP0K2T7"/>
<evidence type="ECO:0000313" key="2">
    <source>
        <dbReference type="EMBL" id="KAK9144260.1"/>
    </source>
</evidence>
<dbReference type="Proteomes" id="UP001417504">
    <property type="component" value="Unassembled WGS sequence"/>
</dbReference>
<evidence type="ECO:0000256" key="1">
    <source>
        <dbReference type="SAM" id="Phobius"/>
    </source>
</evidence>
<keyword evidence="1" id="KW-0812">Transmembrane</keyword>
<name>A0AAP0K2T7_9MAGN</name>
<gene>
    <name evidence="2" type="ORF">Sjap_004163</name>
</gene>
<dbReference type="EMBL" id="JBBNAE010000002">
    <property type="protein sequence ID" value="KAK9144260.1"/>
    <property type="molecule type" value="Genomic_DNA"/>
</dbReference>
<feature type="transmembrane region" description="Helical" evidence="1">
    <location>
        <begin position="35"/>
        <end position="55"/>
    </location>
</feature>
<accession>A0AAP0K2T7</accession>
<evidence type="ECO:0000313" key="3">
    <source>
        <dbReference type="Proteomes" id="UP001417504"/>
    </source>
</evidence>
<reference evidence="2 3" key="1">
    <citation type="submission" date="2024-01" db="EMBL/GenBank/DDBJ databases">
        <title>Genome assemblies of Stephania.</title>
        <authorList>
            <person name="Yang L."/>
        </authorList>
    </citation>
    <scope>NUCLEOTIDE SEQUENCE [LARGE SCALE GENOMIC DNA]</scope>
    <source>
        <strain evidence="2">QJT</strain>
        <tissue evidence="2">Leaf</tissue>
    </source>
</reference>
<organism evidence="2 3">
    <name type="scientific">Stephania japonica</name>
    <dbReference type="NCBI Taxonomy" id="461633"/>
    <lineage>
        <taxon>Eukaryota</taxon>
        <taxon>Viridiplantae</taxon>
        <taxon>Streptophyta</taxon>
        <taxon>Embryophyta</taxon>
        <taxon>Tracheophyta</taxon>
        <taxon>Spermatophyta</taxon>
        <taxon>Magnoliopsida</taxon>
        <taxon>Ranunculales</taxon>
        <taxon>Menispermaceae</taxon>
        <taxon>Menispermoideae</taxon>
        <taxon>Cissampelideae</taxon>
        <taxon>Stephania</taxon>
    </lineage>
</organism>
<keyword evidence="3" id="KW-1185">Reference proteome</keyword>
<protein>
    <submittedName>
        <fullName evidence="2">Uncharacterized protein</fullName>
    </submittedName>
</protein>
<proteinExistence type="predicted"/>
<sequence>MFSYNWPAIVIRFIIGTTCLSSTHASAIVQFHPHFYMLMYGSTLVVGLIFSLGFIF</sequence>